<comment type="caution">
    <text evidence="2">The sequence shown here is derived from an EMBL/GenBank/DDBJ whole genome shotgun (WGS) entry which is preliminary data.</text>
</comment>
<proteinExistence type="predicted"/>
<dbReference type="PANTHER" id="PTHR33531">
    <property type="entry name" value="RUBRERYTHRIN SUBFAMILY"/>
    <property type="match status" value="1"/>
</dbReference>
<dbReference type="SUPFAM" id="SSF47240">
    <property type="entry name" value="Ferritin-like"/>
    <property type="match status" value="1"/>
</dbReference>
<sequence length="161" mass="18237">MNIIDCALKMEEEAANHYTQLAAASSVEELRTIFGLLAAAEKEHHDTLMGMLGDVDPAKAEFKALDEASCAFRPLLGKRDLVAELLRDPDGYQHVVKEEEESIKFYEDLAAKADNDDTRALLLKLAEEERRHLSIVENIYSFVENPKTYLAWGEFSNLKEY</sequence>
<evidence type="ECO:0000259" key="1">
    <source>
        <dbReference type="Pfam" id="PF02915"/>
    </source>
</evidence>
<organism evidence="2">
    <name type="scientific">Geobacter metallireducens</name>
    <dbReference type="NCBI Taxonomy" id="28232"/>
    <lineage>
        <taxon>Bacteria</taxon>
        <taxon>Pseudomonadati</taxon>
        <taxon>Thermodesulfobacteriota</taxon>
        <taxon>Desulfuromonadia</taxon>
        <taxon>Geobacterales</taxon>
        <taxon>Geobacteraceae</taxon>
        <taxon>Geobacter</taxon>
    </lineage>
</organism>
<dbReference type="InterPro" id="IPR003251">
    <property type="entry name" value="Rr_diiron-bd_dom"/>
</dbReference>
<evidence type="ECO:0000313" key="2">
    <source>
        <dbReference type="EMBL" id="HEN41459.1"/>
    </source>
</evidence>
<dbReference type="GO" id="GO:0046872">
    <property type="term" value="F:metal ion binding"/>
    <property type="evidence" value="ECO:0007669"/>
    <property type="project" value="InterPro"/>
</dbReference>
<dbReference type="GO" id="GO:0016491">
    <property type="term" value="F:oxidoreductase activity"/>
    <property type="evidence" value="ECO:0007669"/>
    <property type="project" value="InterPro"/>
</dbReference>
<feature type="domain" description="Rubrerythrin diiron-binding" evidence="1">
    <location>
        <begin position="3"/>
        <end position="138"/>
    </location>
</feature>
<accession>A0A831U001</accession>
<dbReference type="InterPro" id="IPR012347">
    <property type="entry name" value="Ferritin-like"/>
</dbReference>
<dbReference type="Pfam" id="PF02915">
    <property type="entry name" value="Rubrerythrin"/>
    <property type="match status" value="1"/>
</dbReference>
<dbReference type="Gene3D" id="1.20.1260.10">
    <property type="match status" value="1"/>
</dbReference>
<dbReference type="AlphaFoldDB" id="A0A831U001"/>
<gene>
    <name evidence="2" type="ORF">ENQ87_03645</name>
</gene>
<dbReference type="CDD" id="cd01045">
    <property type="entry name" value="Ferritin_like_AB"/>
    <property type="match status" value="1"/>
</dbReference>
<name>A0A831U001_GEOME</name>
<protein>
    <submittedName>
        <fullName evidence="2">Ferritin</fullName>
    </submittedName>
</protein>
<reference evidence="2" key="1">
    <citation type="journal article" date="2020" name="mSystems">
        <title>Genome- and Community-Level Interaction Insights into Carbon Utilization and Element Cycling Functions of Hydrothermarchaeota in Hydrothermal Sediment.</title>
        <authorList>
            <person name="Zhou Z."/>
            <person name="Liu Y."/>
            <person name="Xu W."/>
            <person name="Pan J."/>
            <person name="Luo Z.H."/>
            <person name="Li M."/>
        </authorList>
    </citation>
    <scope>NUCLEOTIDE SEQUENCE [LARGE SCALE GENOMIC DNA]</scope>
    <source>
        <strain evidence="2">SpSt-349</strain>
    </source>
</reference>
<dbReference type="PANTHER" id="PTHR33531:SF7">
    <property type="entry name" value="HYPOTHETICAL MEMBRANE PROTEIN, CONSERVED"/>
    <property type="match status" value="1"/>
</dbReference>
<dbReference type="EMBL" id="DSOV01000011">
    <property type="protein sequence ID" value="HEN41459.1"/>
    <property type="molecule type" value="Genomic_DNA"/>
</dbReference>
<dbReference type="InterPro" id="IPR009078">
    <property type="entry name" value="Ferritin-like_SF"/>
</dbReference>